<proteinExistence type="predicted"/>
<name>A0AAW0PDL5_9GOBI</name>
<evidence type="ECO:0000313" key="2">
    <source>
        <dbReference type="Proteomes" id="UP001460270"/>
    </source>
</evidence>
<dbReference type="Proteomes" id="UP001460270">
    <property type="component" value="Unassembled WGS sequence"/>
</dbReference>
<reference evidence="2" key="1">
    <citation type="submission" date="2024-04" db="EMBL/GenBank/DDBJ databases">
        <title>Salinicola lusitanus LLJ914,a marine bacterium isolated from the Okinawa Trough.</title>
        <authorList>
            <person name="Li J."/>
        </authorList>
    </citation>
    <scope>NUCLEOTIDE SEQUENCE [LARGE SCALE GENOMIC DNA]</scope>
</reference>
<evidence type="ECO:0000313" key="1">
    <source>
        <dbReference type="EMBL" id="KAK7922806.1"/>
    </source>
</evidence>
<dbReference type="EMBL" id="JBBPFD010000006">
    <property type="protein sequence ID" value="KAK7922806.1"/>
    <property type="molecule type" value="Genomic_DNA"/>
</dbReference>
<sequence>MHRGRGSTVHLKGAPFCTVFLVKDVGSDCCGRVKPQLVVQPAPHWRPLSTIMDHCWSTELQKERAFSDFPTASQRSELCRCSHITADRKARQRRRVARAPRPALLCRLVRLTLSLARPGKAVWRRRRKASLGLALHGEERRRCCGAATEAFVCRRTSRFVEAVGSKFAVRE</sequence>
<gene>
    <name evidence="1" type="ORF">WMY93_009708</name>
</gene>
<protein>
    <submittedName>
        <fullName evidence="1">Uncharacterized protein</fullName>
    </submittedName>
</protein>
<accession>A0AAW0PDL5</accession>
<comment type="caution">
    <text evidence="1">The sequence shown here is derived from an EMBL/GenBank/DDBJ whole genome shotgun (WGS) entry which is preliminary data.</text>
</comment>
<dbReference type="AlphaFoldDB" id="A0AAW0PDL5"/>
<keyword evidence="2" id="KW-1185">Reference proteome</keyword>
<organism evidence="1 2">
    <name type="scientific">Mugilogobius chulae</name>
    <name type="common">yellowstripe goby</name>
    <dbReference type="NCBI Taxonomy" id="88201"/>
    <lineage>
        <taxon>Eukaryota</taxon>
        <taxon>Metazoa</taxon>
        <taxon>Chordata</taxon>
        <taxon>Craniata</taxon>
        <taxon>Vertebrata</taxon>
        <taxon>Euteleostomi</taxon>
        <taxon>Actinopterygii</taxon>
        <taxon>Neopterygii</taxon>
        <taxon>Teleostei</taxon>
        <taxon>Neoteleostei</taxon>
        <taxon>Acanthomorphata</taxon>
        <taxon>Gobiaria</taxon>
        <taxon>Gobiiformes</taxon>
        <taxon>Gobioidei</taxon>
        <taxon>Gobiidae</taxon>
        <taxon>Gobionellinae</taxon>
        <taxon>Mugilogobius</taxon>
    </lineage>
</organism>